<proteinExistence type="predicted"/>
<evidence type="ECO:0000313" key="3">
    <source>
        <dbReference type="Proteomes" id="UP001165083"/>
    </source>
</evidence>
<dbReference type="EMBL" id="BSXW01000253">
    <property type="protein sequence ID" value="GMF16492.1"/>
    <property type="molecule type" value="Genomic_DNA"/>
</dbReference>
<feature type="coiled-coil region" evidence="1">
    <location>
        <begin position="204"/>
        <end position="231"/>
    </location>
</feature>
<reference evidence="2" key="1">
    <citation type="submission" date="2023-04" db="EMBL/GenBank/DDBJ databases">
        <title>Phytophthora lilii NBRC 32176.</title>
        <authorList>
            <person name="Ichikawa N."/>
            <person name="Sato H."/>
            <person name="Tonouchi N."/>
        </authorList>
    </citation>
    <scope>NUCLEOTIDE SEQUENCE</scope>
    <source>
        <strain evidence="2">NBRC 32176</strain>
    </source>
</reference>
<evidence type="ECO:0000313" key="2">
    <source>
        <dbReference type="EMBL" id="GMF16492.1"/>
    </source>
</evidence>
<dbReference type="Proteomes" id="UP001165083">
    <property type="component" value="Unassembled WGS sequence"/>
</dbReference>
<dbReference type="AlphaFoldDB" id="A0A9W6WK89"/>
<dbReference type="OrthoDB" id="162712at2759"/>
<name>A0A9W6WK89_9STRA</name>
<accession>A0A9W6WK89</accession>
<comment type="caution">
    <text evidence="2">The sequence shown here is derived from an EMBL/GenBank/DDBJ whole genome shotgun (WGS) entry which is preliminary data.</text>
</comment>
<evidence type="ECO:0000256" key="1">
    <source>
        <dbReference type="SAM" id="Coils"/>
    </source>
</evidence>
<sequence length="244" mass="27715">MADFELVAVYSFLNELSLDDIFKIDSIRSNESVCSEVSSLDDDEMVDVVAMAGVTSDESSDSDDLLVHRVVTCPGTRRSPKTEAQRVRQRMYDKKCRSNKTVSRNYIAVFRSHLLTIPCCLQTKFKATCEAFVPVLNEFVRLIQLRLKLTESEIQQLRLVKSNAAATEDATSQLIELNAGATKCIKDCVAKWEERKKESGRFFLRHYAEDIEEHLETLEALEKRLSVATAELLWRTGKATVPWV</sequence>
<protein>
    <submittedName>
        <fullName evidence="2">Unnamed protein product</fullName>
    </submittedName>
</protein>
<organism evidence="2 3">
    <name type="scientific">Phytophthora lilii</name>
    <dbReference type="NCBI Taxonomy" id="2077276"/>
    <lineage>
        <taxon>Eukaryota</taxon>
        <taxon>Sar</taxon>
        <taxon>Stramenopiles</taxon>
        <taxon>Oomycota</taxon>
        <taxon>Peronosporomycetes</taxon>
        <taxon>Peronosporales</taxon>
        <taxon>Peronosporaceae</taxon>
        <taxon>Phytophthora</taxon>
    </lineage>
</organism>
<keyword evidence="3" id="KW-1185">Reference proteome</keyword>
<keyword evidence="1" id="KW-0175">Coiled coil</keyword>
<gene>
    <name evidence="2" type="ORF">Plil01_000587800</name>
</gene>